<dbReference type="EMBL" id="VSRR010081126">
    <property type="protein sequence ID" value="MPC89469.1"/>
    <property type="molecule type" value="Genomic_DNA"/>
</dbReference>
<proteinExistence type="predicted"/>
<keyword evidence="2" id="KW-1185">Reference proteome</keyword>
<evidence type="ECO:0000313" key="2">
    <source>
        <dbReference type="Proteomes" id="UP000324222"/>
    </source>
</evidence>
<name>A0A5B7J457_PORTR</name>
<evidence type="ECO:0000313" key="1">
    <source>
        <dbReference type="EMBL" id="MPC89469.1"/>
    </source>
</evidence>
<dbReference type="AlphaFoldDB" id="A0A5B7J457"/>
<dbReference type="Proteomes" id="UP000324222">
    <property type="component" value="Unassembled WGS sequence"/>
</dbReference>
<gene>
    <name evidence="1" type="ORF">E2C01_084420</name>
</gene>
<protein>
    <submittedName>
        <fullName evidence="1">Uncharacterized protein</fullName>
    </submittedName>
</protein>
<organism evidence="1 2">
    <name type="scientific">Portunus trituberculatus</name>
    <name type="common">Swimming crab</name>
    <name type="synonym">Neptunus trituberculatus</name>
    <dbReference type="NCBI Taxonomy" id="210409"/>
    <lineage>
        <taxon>Eukaryota</taxon>
        <taxon>Metazoa</taxon>
        <taxon>Ecdysozoa</taxon>
        <taxon>Arthropoda</taxon>
        <taxon>Crustacea</taxon>
        <taxon>Multicrustacea</taxon>
        <taxon>Malacostraca</taxon>
        <taxon>Eumalacostraca</taxon>
        <taxon>Eucarida</taxon>
        <taxon>Decapoda</taxon>
        <taxon>Pleocyemata</taxon>
        <taxon>Brachyura</taxon>
        <taxon>Eubrachyura</taxon>
        <taxon>Portunoidea</taxon>
        <taxon>Portunidae</taxon>
        <taxon>Portuninae</taxon>
        <taxon>Portunus</taxon>
    </lineage>
</organism>
<comment type="caution">
    <text evidence="1">The sequence shown here is derived from an EMBL/GenBank/DDBJ whole genome shotgun (WGS) entry which is preliminary data.</text>
</comment>
<reference evidence="1 2" key="1">
    <citation type="submission" date="2019-05" db="EMBL/GenBank/DDBJ databases">
        <title>Another draft genome of Portunus trituberculatus and its Hox gene families provides insights of decapod evolution.</title>
        <authorList>
            <person name="Jeong J.-H."/>
            <person name="Song I."/>
            <person name="Kim S."/>
            <person name="Choi T."/>
            <person name="Kim D."/>
            <person name="Ryu S."/>
            <person name="Kim W."/>
        </authorList>
    </citation>
    <scope>NUCLEOTIDE SEQUENCE [LARGE SCALE GENOMIC DNA]</scope>
    <source>
        <tissue evidence="1">Muscle</tissue>
    </source>
</reference>
<sequence length="37" mass="4150">MMTDIKKTANRVRAKLKGESCVNLNLSSVISAARWTR</sequence>
<accession>A0A5B7J457</accession>